<gene>
    <name evidence="7" type="ORF">RADP37_00357b</name>
</gene>
<dbReference type="NCBIfam" id="TIGR00765">
    <property type="entry name" value="yihY_not_rbn"/>
    <property type="match status" value="1"/>
</dbReference>
<evidence type="ECO:0000256" key="3">
    <source>
        <dbReference type="ARBA" id="ARBA00022692"/>
    </source>
</evidence>
<evidence type="ECO:0000313" key="7">
    <source>
        <dbReference type="EMBL" id="AWV20635.1"/>
    </source>
</evidence>
<dbReference type="GO" id="GO:0005886">
    <property type="term" value="C:plasma membrane"/>
    <property type="evidence" value="ECO:0007669"/>
    <property type="project" value="UniProtKB-SubCell"/>
</dbReference>
<reference evidence="7" key="1">
    <citation type="submission" date="2017-12" db="EMBL/GenBank/DDBJ databases">
        <authorList>
            <person name="Martens C."/>
            <person name="Dahlstrom E."/>
            <person name="Barbian K."/>
            <person name="Sykora L."/>
            <person name="Ricklefs S."/>
            <person name="Bruno D."/>
            <person name="Anzick I."/>
            <person name="Myles I."/>
            <person name="Datta S.K."/>
        </authorList>
    </citation>
    <scope>NUCLEOTIDE SEQUENCE</scope>
    <source>
        <strain evidence="7">AD2</strain>
        <plasmid evidence="7">p1-AD2</plasmid>
    </source>
</reference>
<keyword evidence="5 6" id="KW-0472">Membrane</keyword>
<keyword evidence="3 6" id="KW-0812">Transmembrane</keyword>
<dbReference type="PANTHER" id="PTHR30213:SF1">
    <property type="entry name" value="INNER MEMBRANE PROTEIN YHJD"/>
    <property type="match status" value="1"/>
</dbReference>
<dbReference type="InterPro" id="IPR017039">
    <property type="entry name" value="Virul_fac_BrkB"/>
</dbReference>
<keyword evidence="2" id="KW-1003">Cell membrane</keyword>
<evidence type="ECO:0000256" key="4">
    <source>
        <dbReference type="ARBA" id="ARBA00022989"/>
    </source>
</evidence>
<protein>
    <submittedName>
        <fullName evidence="7">Ribonuclease BN</fullName>
        <ecNumber evidence="7">3.1.13.1</ecNumber>
    </submittedName>
</protein>
<dbReference type="PIRSF" id="PIRSF035875">
    <property type="entry name" value="RNase_BN"/>
    <property type="match status" value="1"/>
</dbReference>
<keyword evidence="4 6" id="KW-1133">Transmembrane helix</keyword>
<feature type="transmembrane region" description="Helical" evidence="6">
    <location>
        <begin position="33"/>
        <end position="56"/>
    </location>
</feature>
<dbReference type="PANTHER" id="PTHR30213">
    <property type="entry name" value="INNER MEMBRANE PROTEIN YHJD"/>
    <property type="match status" value="1"/>
</dbReference>
<keyword evidence="7" id="KW-0378">Hydrolase</keyword>
<dbReference type="Pfam" id="PF03631">
    <property type="entry name" value="Virul_fac_BrkB"/>
    <property type="match status" value="1"/>
</dbReference>
<geneLocation type="plasmid" evidence="7">
    <name>p1-AD2</name>
</geneLocation>
<evidence type="ECO:0000256" key="2">
    <source>
        <dbReference type="ARBA" id="ARBA00022475"/>
    </source>
</evidence>
<feature type="transmembrane region" description="Helical" evidence="6">
    <location>
        <begin position="149"/>
        <end position="173"/>
    </location>
</feature>
<evidence type="ECO:0000256" key="6">
    <source>
        <dbReference type="SAM" id="Phobius"/>
    </source>
</evidence>
<organism evidence="7">
    <name type="scientific">Roseomonas mucosa</name>
    <dbReference type="NCBI Taxonomy" id="207340"/>
    <lineage>
        <taxon>Bacteria</taxon>
        <taxon>Pseudomonadati</taxon>
        <taxon>Pseudomonadota</taxon>
        <taxon>Alphaproteobacteria</taxon>
        <taxon>Acetobacterales</taxon>
        <taxon>Roseomonadaceae</taxon>
        <taxon>Roseomonas</taxon>
    </lineage>
</organism>
<evidence type="ECO:0000256" key="1">
    <source>
        <dbReference type="ARBA" id="ARBA00004651"/>
    </source>
</evidence>
<evidence type="ECO:0000256" key="5">
    <source>
        <dbReference type="ARBA" id="ARBA00023136"/>
    </source>
</evidence>
<dbReference type="GO" id="GO:0008859">
    <property type="term" value="F:exoribonuclease II activity"/>
    <property type="evidence" value="ECO:0007669"/>
    <property type="project" value="UniProtKB-EC"/>
</dbReference>
<proteinExistence type="predicted"/>
<feature type="transmembrane region" description="Helical" evidence="6">
    <location>
        <begin position="219"/>
        <end position="242"/>
    </location>
</feature>
<dbReference type="EC" id="3.1.13.1" evidence="7"/>
<comment type="subcellular location">
    <subcellularLocation>
        <location evidence="1">Cell membrane</location>
        <topology evidence="1">Multi-pass membrane protein</topology>
    </subcellularLocation>
</comment>
<name>A0A4Y1MRM4_9PROT</name>
<keyword evidence="7" id="KW-0614">Plasmid</keyword>
<dbReference type="AlphaFoldDB" id="A0A4Y1MRM4"/>
<sequence length="361" mass="37954">MGFSDMLSRIWPLIKDTVSGYIADNCLSRGASIAYYTIFSVAPLMVIATAIAGFFFGEEAVRGALDDQLRGLVGEQGAATIQDMVKGASNTSSGTIATIVGLVTLLLTASGVFGELQGALNAIWKVEPDANEDTTKTVSRLVRAKAASMGLVAATGFILLVSLAVSAGISMIGTWLQGGAPEVTLLMSAVNFAISLGIITLLFGAMYKILPDRSLPWRDVAIGAFVTALLFTLGKSLIGWYLGSSNMATTYGAASSVMIVLLWVYYSSQIFLLGAEFTRAYAGLEGSQQQAPVPADPKAAGRKKVAAPAPASSIVRPAPLVAREGTLWRVAGVLGVTLAAGREIRHGRRPWLGLFTRSKKD</sequence>
<dbReference type="EMBL" id="CP025188">
    <property type="protein sequence ID" value="AWV20635.1"/>
    <property type="molecule type" value="Genomic_DNA"/>
</dbReference>
<feature type="transmembrane region" description="Helical" evidence="6">
    <location>
        <begin position="248"/>
        <end position="266"/>
    </location>
</feature>
<accession>A0A4Y1MRM4</accession>
<feature type="transmembrane region" description="Helical" evidence="6">
    <location>
        <begin position="185"/>
        <end position="207"/>
    </location>
</feature>